<keyword evidence="3" id="KW-1185">Reference proteome</keyword>
<dbReference type="STRING" id="1344003.SAMN05445060_1923"/>
<gene>
    <name evidence="2" type="ORF">SAMN05445060_1923</name>
</gene>
<dbReference type="Proteomes" id="UP000186218">
    <property type="component" value="Unassembled WGS sequence"/>
</dbReference>
<name>A0A1N7FCC1_9NOCA</name>
<accession>A0A1N7FCC1</accession>
<organism evidence="2 3">
    <name type="scientific">Williamsia sterculiae</name>
    <dbReference type="NCBI Taxonomy" id="1344003"/>
    <lineage>
        <taxon>Bacteria</taxon>
        <taxon>Bacillati</taxon>
        <taxon>Actinomycetota</taxon>
        <taxon>Actinomycetes</taxon>
        <taxon>Mycobacteriales</taxon>
        <taxon>Nocardiaceae</taxon>
        <taxon>Williamsia</taxon>
    </lineage>
</organism>
<keyword evidence="1" id="KW-0732">Signal</keyword>
<protein>
    <submittedName>
        <fullName evidence="2">Uncharacterized protein</fullName>
    </submittedName>
</protein>
<dbReference type="AlphaFoldDB" id="A0A1N7FCC1"/>
<evidence type="ECO:0000313" key="3">
    <source>
        <dbReference type="Proteomes" id="UP000186218"/>
    </source>
</evidence>
<feature type="signal peptide" evidence="1">
    <location>
        <begin position="1"/>
        <end position="30"/>
    </location>
</feature>
<evidence type="ECO:0000256" key="1">
    <source>
        <dbReference type="SAM" id="SignalP"/>
    </source>
</evidence>
<dbReference type="EMBL" id="FTNT01000005">
    <property type="protein sequence ID" value="SIR97954.1"/>
    <property type="molecule type" value="Genomic_DNA"/>
</dbReference>
<feature type="chain" id="PRO_5009941616" evidence="1">
    <location>
        <begin position="31"/>
        <end position="244"/>
    </location>
</feature>
<reference evidence="2 3" key="1">
    <citation type="submission" date="2017-01" db="EMBL/GenBank/DDBJ databases">
        <authorList>
            <person name="Mah S.A."/>
            <person name="Swanson W.J."/>
            <person name="Moy G.W."/>
            <person name="Vacquier V.D."/>
        </authorList>
    </citation>
    <scope>NUCLEOTIDE SEQUENCE [LARGE SCALE GENOMIC DNA]</scope>
    <source>
        <strain evidence="2 3">CPCC 203464</strain>
    </source>
</reference>
<proteinExistence type="predicted"/>
<evidence type="ECO:0000313" key="2">
    <source>
        <dbReference type="EMBL" id="SIR97954.1"/>
    </source>
</evidence>
<sequence>MKMRGVSTRIGVAVAAVAVAGALGAGDASAQTKVGWVGPTPPGANNQVYLTTSTINNAPLEASSRIYTGFGNSVASGYMGVQARLFKSGVLCQITDYQYNVGPANQISTNTYGNCGSGSYNSHGFVKYWTGTEYGDFLTFPTDPLNFTAPAAATARTTTGAVETGRNTRGQSFGTAETARTDDAQPDLIAAFTTDGKQGFVRKTDLVGETPSSPAAAAAHRAGHRSISVVDRDGTTVVGTFTVS</sequence>